<dbReference type="SUPFAM" id="SSF53955">
    <property type="entry name" value="Lysozyme-like"/>
    <property type="match status" value="1"/>
</dbReference>
<evidence type="ECO:0000256" key="1">
    <source>
        <dbReference type="ARBA" id="ARBA00009387"/>
    </source>
</evidence>
<keyword evidence="4" id="KW-1185">Reference proteome</keyword>
<dbReference type="Proteomes" id="UP000831327">
    <property type="component" value="Chromosome"/>
</dbReference>
<organism evidence="3 4">
    <name type="scientific">Roseomonas fluvialis</name>
    <dbReference type="NCBI Taxonomy" id="1750527"/>
    <lineage>
        <taxon>Bacteria</taxon>
        <taxon>Pseudomonadati</taxon>
        <taxon>Pseudomonadota</taxon>
        <taxon>Alphaproteobacteria</taxon>
        <taxon>Acetobacterales</taxon>
        <taxon>Roseomonadaceae</taxon>
        <taxon>Roseomonas</taxon>
    </lineage>
</organism>
<evidence type="ECO:0000313" key="4">
    <source>
        <dbReference type="Proteomes" id="UP000831327"/>
    </source>
</evidence>
<dbReference type="Pfam" id="PF01464">
    <property type="entry name" value="SLT"/>
    <property type="match status" value="1"/>
</dbReference>
<dbReference type="InterPro" id="IPR008258">
    <property type="entry name" value="Transglycosylase_SLT_dom_1"/>
</dbReference>
<evidence type="ECO:0000259" key="2">
    <source>
        <dbReference type="Pfam" id="PF01464"/>
    </source>
</evidence>
<name>A0ABN6P1G7_9PROT</name>
<dbReference type="RefSeq" id="WP_244459059.1">
    <property type="nucleotide sequence ID" value="NZ_AP025637.1"/>
</dbReference>
<reference evidence="3 4" key="1">
    <citation type="journal article" date="2016" name="Microbes Environ.">
        <title>Phylogenetically diverse aerobic anoxygenic phototrophic bacteria isolated from epilithic biofilms in Tama river, Japan.</title>
        <authorList>
            <person name="Hirose S."/>
            <person name="Matsuura K."/>
            <person name="Haruta S."/>
        </authorList>
    </citation>
    <scope>NUCLEOTIDE SEQUENCE [LARGE SCALE GENOMIC DNA]</scope>
    <source>
        <strain evidence="3 4">S08</strain>
    </source>
</reference>
<proteinExistence type="inferred from homology"/>
<feature type="domain" description="Transglycosylase SLT" evidence="2">
    <location>
        <begin position="26"/>
        <end position="149"/>
    </location>
</feature>
<gene>
    <name evidence="3" type="ORF">Rmf_17570</name>
</gene>
<evidence type="ECO:0000313" key="3">
    <source>
        <dbReference type="EMBL" id="BDG71828.1"/>
    </source>
</evidence>
<sequence length="263" mass="27746">MLALAVPAAARAQPAADPGLACRGAISAAEREAAIPAGLLQAIGRVESGRRDPVTGRFAPWPWTINAEGRGMYFPTREAAIAEVRQLQSRGVRIIDVGCMQVNLHHHPNAFPTLEQAFDPLTNARYAARFLTELQSTRNDWARAAGHYHSQTPERAEPYRARVLAAWAQEQNRPSGDGAAEAMALAALGAARGATGLAQGGDRARIIPLPAGGAGAGQGRGLDAYRSAPIMMVGRPAVTAPVAQPAVNIPPPRGPFAFFRRSG</sequence>
<dbReference type="EMBL" id="AP025637">
    <property type="protein sequence ID" value="BDG71828.1"/>
    <property type="molecule type" value="Genomic_DNA"/>
</dbReference>
<accession>A0ABN6P1G7</accession>
<protein>
    <recommendedName>
        <fullName evidence="2">Transglycosylase SLT domain-containing protein</fullName>
    </recommendedName>
</protein>
<dbReference type="InterPro" id="IPR023346">
    <property type="entry name" value="Lysozyme-like_dom_sf"/>
</dbReference>
<comment type="similarity">
    <text evidence="1">Belongs to the virb1 family.</text>
</comment>